<feature type="transmembrane region" description="Helical" evidence="5">
    <location>
        <begin position="134"/>
        <end position="152"/>
    </location>
</feature>
<gene>
    <name evidence="6" type="ORF">CLEI1391_LOCUS15330</name>
</gene>
<feature type="transmembrane region" description="Helical" evidence="5">
    <location>
        <begin position="302"/>
        <end position="324"/>
    </location>
</feature>
<evidence type="ECO:0000256" key="4">
    <source>
        <dbReference type="ARBA" id="ARBA00023136"/>
    </source>
</evidence>
<protein>
    <recommendedName>
        <fullName evidence="7">Plastidal glycolate/glycerate translocator 1, chloroplastic</fullName>
    </recommendedName>
</protein>
<dbReference type="PANTHER" id="PTHR30249:SF0">
    <property type="entry name" value="PLASTIDAL GLYCOLATE_GLYCERATE TRANSLOCATOR 1, CHLOROPLASTIC"/>
    <property type="match status" value="1"/>
</dbReference>
<dbReference type="GO" id="GO:0016020">
    <property type="term" value="C:membrane"/>
    <property type="evidence" value="ECO:0007669"/>
    <property type="project" value="UniProtKB-SubCell"/>
</dbReference>
<keyword evidence="2 5" id="KW-0812">Transmembrane</keyword>
<dbReference type="AlphaFoldDB" id="A0A7S0RYL6"/>
<sequence length="516" mass="53159">MLAQAPSRASMAIRTNTATSGPRMVCRAIPAKRLTIRAQASAAAAGGDEAWQRKVEAQAWINAWRTKQGLQPLVAGEAPAPVRLPPPAASAGAAAAEPAKNDVGEYLQLWAGLGVLYAVDQALKGALLSAGIKFPGPLVGMFGVVALLMVVGEKSASTLLGWFGPCLSWIAKWLPLFYVASLVTLPLNLSGIAGDQLIKIVIILCGGMVATLLFTAQTAVFIRTLVKTENKEVGKAKPSTPFLPSHWAAWGAIAAVSLGATLANPAQWGAAAALPFNTAMTLLGFLAGNAMPKVVQSVLHPVVMTALVANAGAALHGKLMGISYAGAQKVYYSKNMAAMGAGDLLMNFLGVVIISMGFRIYQQRDTMRRHAPEILGATFLSSVFSFFSTAFVAAALGLQSDLARALIPRSVTVALALPISAQFDAPAAITAAAVLLQGMLGANFGPSLMTAVGIKDTIARGLAAAGTAGGLGTASLTSKEPEALPFCALSYSMVGILSTVLATIPFVRNALIGIVG</sequence>
<dbReference type="EMBL" id="HBFB01027445">
    <property type="protein sequence ID" value="CAD8690974.1"/>
    <property type="molecule type" value="Transcribed_RNA"/>
</dbReference>
<keyword evidence="3 5" id="KW-1133">Transmembrane helix</keyword>
<feature type="transmembrane region" description="Helical" evidence="5">
    <location>
        <begin position="270"/>
        <end position="290"/>
    </location>
</feature>
<comment type="subcellular location">
    <subcellularLocation>
        <location evidence="1">Membrane</location>
        <topology evidence="1">Multi-pass membrane protein</topology>
    </subcellularLocation>
</comment>
<feature type="transmembrane region" description="Helical" evidence="5">
    <location>
        <begin position="344"/>
        <end position="362"/>
    </location>
</feature>
<feature type="transmembrane region" description="Helical" evidence="5">
    <location>
        <begin position="200"/>
        <end position="226"/>
    </location>
</feature>
<feature type="transmembrane region" description="Helical" evidence="5">
    <location>
        <begin position="247"/>
        <end position="264"/>
    </location>
</feature>
<organism evidence="6">
    <name type="scientific">Chlamydomonas leiostraca</name>
    <dbReference type="NCBI Taxonomy" id="1034604"/>
    <lineage>
        <taxon>Eukaryota</taxon>
        <taxon>Viridiplantae</taxon>
        <taxon>Chlorophyta</taxon>
        <taxon>core chlorophytes</taxon>
        <taxon>Chlorophyceae</taxon>
        <taxon>CS clade</taxon>
        <taxon>Chlamydomonadales</taxon>
        <taxon>Chlamydomonadaceae</taxon>
        <taxon>Chlamydomonas</taxon>
    </lineage>
</organism>
<feature type="transmembrane region" description="Helical" evidence="5">
    <location>
        <begin position="374"/>
        <end position="398"/>
    </location>
</feature>
<evidence type="ECO:0000256" key="5">
    <source>
        <dbReference type="SAM" id="Phobius"/>
    </source>
</evidence>
<evidence type="ECO:0000256" key="3">
    <source>
        <dbReference type="ARBA" id="ARBA00022989"/>
    </source>
</evidence>
<evidence type="ECO:0000313" key="6">
    <source>
        <dbReference type="EMBL" id="CAD8690974.1"/>
    </source>
</evidence>
<reference evidence="6" key="1">
    <citation type="submission" date="2021-01" db="EMBL/GenBank/DDBJ databases">
        <authorList>
            <person name="Corre E."/>
            <person name="Pelletier E."/>
            <person name="Niang G."/>
            <person name="Scheremetjew M."/>
            <person name="Finn R."/>
            <person name="Kale V."/>
            <person name="Holt S."/>
            <person name="Cochrane G."/>
            <person name="Meng A."/>
            <person name="Brown T."/>
            <person name="Cohen L."/>
        </authorList>
    </citation>
    <scope>NUCLEOTIDE SEQUENCE</scope>
    <source>
        <strain evidence="6">SAG 11-49</strain>
    </source>
</reference>
<keyword evidence="4 5" id="KW-0472">Membrane</keyword>
<evidence type="ECO:0000256" key="1">
    <source>
        <dbReference type="ARBA" id="ARBA00004141"/>
    </source>
</evidence>
<accession>A0A7S0RYL6</accession>
<proteinExistence type="predicted"/>
<feature type="transmembrane region" description="Helical" evidence="5">
    <location>
        <begin position="483"/>
        <end position="507"/>
    </location>
</feature>
<dbReference type="InterPro" id="IPR007300">
    <property type="entry name" value="CidB/LrgB"/>
</dbReference>
<evidence type="ECO:0000256" key="2">
    <source>
        <dbReference type="ARBA" id="ARBA00022692"/>
    </source>
</evidence>
<name>A0A7S0RYL6_9CHLO</name>
<feature type="transmembrane region" description="Helical" evidence="5">
    <location>
        <begin position="159"/>
        <end position="180"/>
    </location>
</feature>
<dbReference type="PANTHER" id="PTHR30249">
    <property type="entry name" value="PUTATIVE SEROTONIN TRANSPORTER"/>
    <property type="match status" value="1"/>
</dbReference>
<evidence type="ECO:0008006" key="7">
    <source>
        <dbReference type="Google" id="ProtNLM"/>
    </source>
</evidence>
<feature type="transmembrane region" description="Helical" evidence="5">
    <location>
        <begin position="425"/>
        <end position="445"/>
    </location>
</feature>
<feature type="transmembrane region" description="Helical" evidence="5">
    <location>
        <begin position="457"/>
        <end position="477"/>
    </location>
</feature>
<dbReference type="Pfam" id="PF04172">
    <property type="entry name" value="LrgB"/>
    <property type="match status" value="1"/>
</dbReference>